<keyword evidence="5 11" id="KW-0337">GPI-anchor biosynthesis</keyword>
<dbReference type="SMART" id="SM00780">
    <property type="entry name" value="PIG-X"/>
    <property type="match status" value="1"/>
</dbReference>
<evidence type="ECO:0000256" key="4">
    <source>
        <dbReference type="ARBA" id="ARBA00020410"/>
    </source>
</evidence>
<dbReference type="STRING" id="1531966.A0A0A1TSI3"/>
<organism evidence="12 13">
    <name type="scientific">[Torrubiella] hemipterigena</name>
    <dbReference type="NCBI Taxonomy" id="1531966"/>
    <lineage>
        <taxon>Eukaryota</taxon>
        <taxon>Fungi</taxon>
        <taxon>Dikarya</taxon>
        <taxon>Ascomycota</taxon>
        <taxon>Pezizomycotina</taxon>
        <taxon>Sordariomycetes</taxon>
        <taxon>Hypocreomycetidae</taxon>
        <taxon>Hypocreales</taxon>
        <taxon>Clavicipitaceae</taxon>
        <taxon>Clavicipitaceae incertae sedis</taxon>
        <taxon>'Torrubiella' clade</taxon>
    </lineage>
</organism>
<evidence type="ECO:0000256" key="9">
    <source>
        <dbReference type="ARBA" id="ARBA00023136"/>
    </source>
</evidence>
<dbReference type="HOGENOM" id="CLU_030047_0_0_1"/>
<reference evidence="12 13" key="1">
    <citation type="journal article" date="2015" name="Genome Announc.">
        <title>Draft Genome Sequence and Gene Annotation of the Entomopathogenic Fungus Verticillium hemipterigenum.</title>
        <authorList>
            <person name="Horn F."/>
            <person name="Habel A."/>
            <person name="Scharf D.H."/>
            <person name="Dworschak J."/>
            <person name="Brakhage A.A."/>
            <person name="Guthke R."/>
            <person name="Hertweck C."/>
            <person name="Linde J."/>
        </authorList>
    </citation>
    <scope>NUCLEOTIDE SEQUENCE [LARGE SCALE GENOMIC DNA]</scope>
</reference>
<dbReference type="EMBL" id="CDHN01000007">
    <property type="protein sequence ID" value="CEJ94462.1"/>
    <property type="molecule type" value="Genomic_DNA"/>
</dbReference>
<keyword evidence="7 11" id="KW-0256">Endoplasmic reticulum</keyword>
<dbReference type="PANTHER" id="PTHR28533:SF1">
    <property type="entry name" value="PROTEIN PBN1"/>
    <property type="match status" value="1"/>
</dbReference>
<dbReference type="OrthoDB" id="5546453at2759"/>
<name>A0A0A1TSI3_9HYPO</name>
<keyword evidence="9" id="KW-0472">Membrane</keyword>
<evidence type="ECO:0000313" key="13">
    <source>
        <dbReference type="Proteomes" id="UP000039046"/>
    </source>
</evidence>
<evidence type="ECO:0000256" key="7">
    <source>
        <dbReference type="ARBA" id="ARBA00022824"/>
    </source>
</evidence>
<evidence type="ECO:0000256" key="3">
    <source>
        <dbReference type="ARBA" id="ARBA00010345"/>
    </source>
</evidence>
<sequence>MKERVAFIHEQGEGVDPQLLKLSTTGIQGPSIQAARQDRLNIAYEELPLEVKEVLYDAVRVEVKWASSDGHQTTDPLTARISPGLHAWYSTRKGGKDISHDVCKLLQAFGPLDCNSQEVFTSVHSTDASEDTFYFYSHLESLGEFAVSATSHLCTGSDVQCRGRLASLSSASSLDLSFDSSLKQAKLSALWPVAERSISVQKSKAERSEVGVMGLDKPPQLEPHELGISGVLAYAGEKKDPSAVLFAFPARHRRSVGSFSAEFVQPTGLHPTLRLSLSANESVRQDGRDGCRPYVYLTLPKSIFADRYQLADALFLASKNLTASPYTSLPVDLEAPAYTTKAWGSSVLLELLKPKENTDWTAEVPLHLRYLEPSETGKRLVELPYPAVFWACKAAQDVDFSTSPFDRSHLGYDGLFEPHTVFWHVNPQAVSGTRLTSALTVPVLQQGFESYIAAGTSAVIVLGFSWVLWKLVSGFVSHGYQNPNSAVPSKKKTK</sequence>
<gene>
    <name evidence="12" type="ORF">VHEMI09990</name>
</gene>
<dbReference type="GO" id="GO:0006506">
    <property type="term" value="P:GPI anchor biosynthetic process"/>
    <property type="evidence" value="ECO:0007669"/>
    <property type="project" value="UniProtKB-UniPathway"/>
</dbReference>
<comment type="pathway">
    <text evidence="2 11">Glycolipid biosynthesis; glycosylphosphatidylinositol-anchor biosynthesis.</text>
</comment>
<evidence type="ECO:0000256" key="6">
    <source>
        <dbReference type="ARBA" id="ARBA00022692"/>
    </source>
</evidence>
<dbReference type="GO" id="GO:0000030">
    <property type="term" value="F:mannosyltransferase activity"/>
    <property type="evidence" value="ECO:0007669"/>
    <property type="project" value="TreeGrafter"/>
</dbReference>
<proteinExistence type="inferred from homology"/>
<evidence type="ECO:0000313" key="12">
    <source>
        <dbReference type="EMBL" id="CEJ94462.1"/>
    </source>
</evidence>
<keyword evidence="6" id="KW-0812">Transmembrane</keyword>
<evidence type="ECO:0000256" key="5">
    <source>
        <dbReference type="ARBA" id="ARBA00022502"/>
    </source>
</evidence>
<dbReference type="GO" id="GO:0005789">
    <property type="term" value="C:endoplasmic reticulum membrane"/>
    <property type="evidence" value="ECO:0007669"/>
    <property type="project" value="UniProtKB-SubCell"/>
</dbReference>
<dbReference type="AlphaFoldDB" id="A0A0A1TSI3"/>
<protein>
    <recommendedName>
        <fullName evidence="4 11">Protein PBN1</fullName>
    </recommendedName>
</protein>
<keyword evidence="8" id="KW-1133">Transmembrane helix</keyword>
<comment type="subcellular location">
    <subcellularLocation>
        <location evidence="11">Endoplasmic reticulum membrane</location>
        <topology evidence="11">Single-pass membrane protein</topology>
    </subcellularLocation>
    <subcellularLocation>
        <location evidence="1">Endoplasmic reticulum membrane</location>
        <topology evidence="1">Single-pass type III membrane protein</topology>
    </subcellularLocation>
</comment>
<dbReference type="Proteomes" id="UP000039046">
    <property type="component" value="Unassembled WGS sequence"/>
</dbReference>
<evidence type="ECO:0000256" key="10">
    <source>
        <dbReference type="ARBA" id="ARBA00023180"/>
    </source>
</evidence>
<dbReference type="InterPro" id="IPR013233">
    <property type="entry name" value="PIG-X/PBN1"/>
</dbReference>
<accession>A0A0A1TSI3</accession>
<dbReference type="GO" id="GO:1990529">
    <property type="term" value="C:glycosylphosphatidylinositol-mannosyltransferase I complex"/>
    <property type="evidence" value="ECO:0007669"/>
    <property type="project" value="TreeGrafter"/>
</dbReference>
<keyword evidence="10" id="KW-0325">Glycoprotein</keyword>
<comment type="function">
    <text evidence="11">Required for proper folding and/or the stability of a subset of proteins in the endoplasmic reticulum. Component of glycosylphosphatidylinositol-mannosyltransferase 1 which transfers the first of the 4 mannoses in the GPI-anchor precursors during GPI-anchor biosynthesis. Probably acts by stabilizing the mannosyltransferase GPI14.</text>
</comment>
<evidence type="ECO:0000256" key="2">
    <source>
        <dbReference type="ARBA" id="ARBA00004687"/>
    </source>
</evidence>
<comment type="similarity">
    <text evidence="3 11">Belongs to the PIGX family.</text>
</comment>
<dbReference type="Pfam" id="PF08320">
    <property type="entry name" value="PIG-X"/>
    <property type="match status" value="1"/>
</dbReference>
<keyword evidence="13" id="KW-1185">Reference proteome</keyword>
<dbReference type="UniPathway" id="UPA00196"/>
<evidence type="ECO:0000256" key="11">
    <source>
        <dbReference type="RuleBase" id="RU366056"/>
    </source>
</evidence>
<evidence type="ECO:0000256" key="1">
    <source>
        <dbReference type="ARBA" id="ARBA00004643"/>
    </source>
</evidence>
<dbReference type="PANTHER" id="PTHR28533">
    <property type="entry name" value="PROTEIN PBN1"/>
    <property type="match status" value="1"/>
</dbReference>
<dbReference type="InterPro" id="IPR042322">
    <property type="entry name" value="Pbn1"/>
</dbReference>
<evidence type="ECO:0000256" key="8">
    <source>
        <dbReference type="ARBA" id="ARBA00022989"/>
    </source>
</evidence>